<dbReference type="EMBL" id="BAABKB010000002">
    <property type="protein sequence ID" value="GAA4999571.1"/>
    <property type="molecule type" value="Genomic_DNA"/>
</dbReference>
<keyword evidence="2" id="KW-1185">Reference proteome</keyword>
<dbReference type="InterPro" id="IPR054202">
    <property type="entry name" value="DUF6907"/>
</dbReference>
<protein>
    <submittedName>
        <fullName evidence="1">Uncharacterized protein</fullName>
    </submittedName>
</protein>
<name>A0ABP9IK15_9ACTN</name>
<dbReference type="Proteomes" id="UP001501759">
    <property type="component" value="Unassembled WGS sequence"/>
</dbReference>
<evidence type="ECO:0000313" key="2">
    <source>
        <dbReference type="Proteomes" id="UP001501759"/>
    </source>
</evidence>
<dbReference type="RefSeq" id="WP_345642442.1">
    <property type="nucleotide sequence ID" value="NZ_BAABKB010000002.1"/>
</dbReference>
<accession>A0ABP9IK15</accession>
<organism evidence="1 2">
    <name type="scientific">Streptomyces siamensis</name>
    <dbReference type="NCBI Taxonomy" id="1274986"/>
    <lineage>
        <taxon>Bacteria</taxon>
        <taxon>Bacillati</taxon>
        <taxon>Actinomycetota</taxon>
        <taxon>Actinomycetes</taxon>
        <taxon>Kitasatosporales</taxon>
        <taxon>Streptomycetaceae</taxon>
        <taxon>Streptomyces</taxon>
    </lineage>
</organism>
<evidence type="ECO:0000313" key="1">
    <source>
        <dbReference type="EMBL" id="GAA4999571.1"/>
    </source>
</evidence>
<dbReference type="Pfam" id="PF21848">
    <property type="entry name" value="DUF6907"/>
    <property type="match status" value="1"/>
</dbReference>
<comment type="caution">
    <text evidence="1">The sequence shown here is derived from an EMBL/GenBank/DDBJ whole genome shotgun (WGS) entry which is preliminary data.</text>
</comment>
<reference evidence="2" key="1">
    <citation type="journal article" date="2019" name="Int. J. Syst. Evol. Microbiol.">
        <title>The Global Catalogue of Microorganisms (GCM) 10K type strain sequencing project: providing services to taxonomists for standard genome sequencing and annotation.</title>
        <authorList>
            <consortium name="The Broad Institute Genomics Platform"/>
            <consortium name="The Broad Institute Genome Sequencing Center for Infectious Disease"/>
            <person name="Wu L."/>
            <person name="Ma J."/>
        </authorList>
    </citation>
    <scope>NUCLEOTIDE SEQUENCE [LARGE SCALE GENOMIC DNA]</scope>
    <source>
        <strain evidence="2">JCM 18409</strain>
    </source>
</reference>
<proteinExistence type="predicted"/>
<gene>
    <name evidence="1" type="ORF">GCM10023335_12570</name>
</gene>
<sequence length="125" mass="13568">MSTEPRSVVVNVLTTKALEIDEPDWCVDPHGGAQFRPDLTHNGPEIAASFETSLGIVTYLRAWISHAPYAALADEPLPIVAVELDAEVVTLDPASLRAFTATTRAHLDALDRLADEAEHIRGEAR</sequence>